<dbReference type="InterPro" id="IPR036380">
    <property type="entry name" value="Isochorismatase-like_sf"/>
</dbReference>
<accession>A0ABV2RQ92</accession>
<keyword evidence="3" id="KW-1185">Reference proteome</keyword>
<dbReference type="CDD" id="cd01012">
    <property type="entry name" value="YcaC_related"/>
    <property type="match status" value="1"/>
</dbReference>
<dbReference type="Proteomes" id="UP001549291">
    <property type="component" value="Unassembled WGS sequence"/>
</dbReference>
<protein>
    <submittedName>
        <fullName evidence="2">Nicotinamidase-related amidase</fullName>
    </submittedName>
</protein>
<feature type="domain" description="Isochorismatase-like" evidence="1">
    <location>
        <begin position="20"/>
        <end position="170"/>
    </location>
</feature>
<dbReference type="InterPro" id="IPR053152">
    <property type="entry name" value="Hydrolase_YcaC-like"/>
</dbReference>
<dbReference type="Gene3D" id="3.40.50.850">
    <property type="entry name" value="Isochorismatase-like"/>
    <property type="match status" value="1"/>
</dbReference>
<gene>
    <name evidence="2" type="ORF">ABIF63_002603</name>
</gene>
<dbReference type="Pfam" id="PF00857">
    <property type="entry name" value="Isochorismatase"/>
    <property type="match status" value="1"/>
</dbReference>
<name>A0ABV2RQ92_BRAJP</name>
<evidence type="ECO:0000313" key="2">
    <source>
        <dbReference type="EMBL" id="MET4718497.1"/>
    </source>
</evidence>
<dbReference type="PANTHER" id="PTHR43559:SF1">
    <property type="entry name" value="HYDROLASE"/>
    <property type="match status" value="1"/>
</dbReference>
<organism evidence="2 3">
    <name type="scientific">Bradyrhizobium japonicum</name>
    <dbReference type="NCBI Taxonomy" id="375"/>
    <lineage>
        <taxon>Bacteria</taxon>
        <taxon>Pseudomonadati</taxon>
        <taxon>Pseudomonadota</taxon>
        <taxon>Alphaproteobacteria</taxon>
        <taxon>Hyphomicrobiales</taxon>
        <taxon>Nitrobacteraceae</taxon>
        <taxon>Bradyrhizobium</taxon>
    </lineage>
</organism>
<dbReference type="RefSeq" id="WP_038954864.1">
    <property type="nucleotide sequence ID" value="NZ_CP066351.1"/>
</dbReference>
<evidence type="ECO:0000259" key="1">
    <source>
        <dbReference type="Pfam" id="PF00857"/>
    </source>
</evidence>
<reference evidence="2 3" key="1">
    <citation type="submission" date="2024-06" db="EMBL/GenBank/DDBJ databases">
        <title>Genomic Encyclopedia of Type Strains, Phase V (KMG-V): Genome sequencing to study the core and pangenomes of soil and plant-associated prokaryotes.</title>
        <authorList>
            <person name="Whitman W."/>
        </authorList>
    </citation>
    <scope>NUCLEOTIDE SEQUENCE [LARGE SCALE GENOMIC DNA]</scope>
    <source>
        <strain evidence="2 3">USDA 160</strain>
    </source>
</reference>
<dbReference type="SUPFAM" id="SSF52499">
    <property type="entry name" value="Isochorismatase-like hydrolases"/>
    <property type="match status" value="1"/>
</dbReference>
<sequence length="220" mass="24121">MNIKAVAKPARTLLSPNDHALILIDHQSQMAFNTKSIDITTLRTNVAMLARAAKGFRVPTIVTTISKDTFAGPLFNEIADVFPNAEVIDRTTSNGWEDENLIRRVNAIGKDRLVMCGLWTSVCCNGPVLSALEQGYEVYVVTDACGDCTIEAHERAIARMIQAGARPITSLAYLLELQRDWARLETYELTVGIAKQYGGPFGVGLQYAKTMFETHGGQKG</sequence>
<dbReference type="InterPro" id="IPR000868">
    <property type="entry name" value="Isochorismatase-like_dom"/>
</dbReference>
<comment type="caution">
    <text evidence="2">The sequence shown here is derived from an EMBL/GenBank/DDBJ whole genome shotgun (WGS) entry which is preliminary data.</text>
</comment>
<dbReference type="EMBL" id="JBEPTQ010000002">
    <property type="protein sequence ID" value="MET4718497.1"/>
    <property type="molecule type" value="Genomic_DNA"/>
</dbReference>
<evidence type="ECO:0000313" key="3">
    <source>
        <dbReference type="Proteomes" id="UP001549291"/>
    </source>
</evidence>
<proteinExistence type="predicted"/>
<dbReference type="PANTHER" id="PTHR43559">
    <property type="entry name" value="HYDROLASE YCAC-RELATED"/>
    <property type="match status" value="1"/>
</dbReference>